<evidence type="ECO:0000256" key="8">
    <source>
        <dbReference type="ARBA" id="ARBA00023242"/>
    </source>
</evidence>
<feature type="domain" description="tRNA (adenine(58)-N(1))-methyltransferase catalytic subunit TRM61 C-terminal" evidence="11">
    <location>
        <begin position="55"/>
        <end position="229"/>
    </location>
</feature>
<name>A0A4P9XMV5_9FUNG</name>
<keyword evidence="6 10" id="KW-0949">S-adenosyl-L-methionine</keyword>
<dbReference type="PIRSF" id="PIRSF017269">
    <property type="entry name" value="GCD14"/>
    <property type="match status" value="1"/>
</dbReference>
<feature type="non-terminal residue" evidence="12">
    <location>
        <position position="231"/>
    </location>
</feature>
<evidence type="ECO:0000313" key="13">
    <source>
        <dbReference type="Proteomes" id="UP000271241"/>
    </source>
</evidence>
<feature type="binding site" evidence="10">
    <location>
        <position position="172"/>
    </location>
    <ligand>
        <name>S-adenosyl-L-methionine</name>
        <dbReference type="ChEBI" id="CHEBI:59789"/>
    </ligand>
</feature>
<evidence type="ECO:0000256" key="2">
    <source>
        <dbReference type="ARBA" id="ARBA00012796"/>
    </source>
</evidence>
<dbReference type="SUPFAM" id="SSF53335">
    <property type="entry name" value="S-adenosyl-L-methionine-dependent methyltransferases"/>
    <property type="match status" value="1"/>
</dbReference>
<evidence type="ECO:0000256" key="4">
    <source>
        <dbReference type="ARBA" id="ARBA00022603"/>
    </source>
</evidence>
<dbReference type="InterPro" id="IPR049470">
    <property type="entry name" value="TRM61_C"/>
</dbReference>
<dbReference type="Gene3D" id="3.40.50.150">
    <property type="entry name" value="Vaccinia Virus protein VP39"/>
    <property type="match status" value="1"/>
</dbReference>
<evidence type="ECO:0000256" key="10">
    <source>
        <dbReference type="PIRSR" id="PIRSR017269-1"/>
    </source>
</evidence>
<evidence type="ECO:0000256" key="5">
    <source>
        <dbReference type="ARBA" id="ARBA00022679"/>
    </source>
</evidence>
<feature type="binding site" evidence="10">
    <location>
        <position position="126"/>
    </location>
    <ligand>
        <name>S-adenosyl-L-methionine</name>
        <dbReference type="ChEBI" id="CHEBI:59789"/>
    </ligand>
</feature>
<keyword evidence="5 12" id="KW-0808">Transferase</keyword>
<evidence type="ECO:0000256" key="7">
    <source>
        <dbReference type="ARBA" id="ARBA00022694"/>
    </source>
</evidence>
<dbReference type="GO" id="GO:0030488">
    <property type="term" value="P:tRNA methylation"/>
    <property type="evidence" value="ECO:0007669"/>
    <property type="project" value="InterPro"/>
</dbReference>
<feature type="non-terminal residue" evidence="12">
    <location>
        <position position="1"/>
    </location>
</feature>
<evidence type="ECO:0000256" key="1">
    <source>
        <dbReference type="ARBA" id="ARBA00004123"/>
    </source>
</evidence>
<dbReference type="InterPro" id="IPR029063">
    <property type="entry name" value="SAM-dependent_MTases_sf"/>
</dbReference>
<gene>
    <name evidence="12" type="ORF">THASP1DRAFT_9871</name>
</gene>
<dbReference type="PANTHER" id="PTHR12133">
    <property type="entry name" value="TRNA (ADENINE(58)-N(1))-METHYLTRANSFERASE"/>
    <property type="match status" value="1"/>
</dbReference>
<sequence>IEAGDMVIAYLNRENMIPLVVRPGATYNNRYGTYRHADFVGQPFGAKVVSHTGRGFMHLLHPTPELWTLALPHRTQILYQPDISFITAYLELRPGMVVVESGTGSGSFSHSITRSIQPNGHLYTFEYHAARAEQARKEFAEHGLSDIITLTCRDACKDGFDLEDCVDAVFLDLPAPWEAIASAKRAFKQNRMGRICCFSPCIEQVQRTCDVLREQGFRDVRMFECLQRAQD</sequence>
<dbReference type="GO" id="GO:0005634">
    <property type="term" value="C:nucleus"/>
    <property type="evidence" value="ECO:0007669"/>
    <property type="project" value="UniProtKB-SubCell"/>
</dbReference>
<dbReference type="OrthoDB" id="1925287at2759"/>
<comment type="subcellular location">
    <subcellularLocation>
        <location evidence="1">Nucleus</location>
    </subcellularLocation>
</comment>
<keyword evidence="7" id="KW-0819">tRNA processing</keyword>
<dbReference type="InterPro" id="IPR014816">
    <property type="entry name" value="tRNA_MeTrfase_Gcd14"/>
</dbReference>
<reference evidence="13" key="1">
    <citation type="journal article" date="2018" name="Nat. Microbiol.">
        <title>Leveraging single-cell genomics to expand the fungal tree of life.</title>
        <authorList>
            <person name="Ahrendt S.R."/>
            <person name="Quandt C.A."/>
            <person name="Ciobanu D."/>
            <person name="Clum A."/>
            <person name="Salamov A."/>
            <person name="Andreopoulos B."/>
            <person name="Cheng J.F."/>
            <person name="Woyke T."/>
            <person name="Pelin A."/>
            <person name="Henrissat B."/>
            <person name="Reynolds N.K."/>
            <person name="Benny G.L."/>
            <person name="Smith M.E."/>
            <person name="James T.Y."/>
            <person name="Grigoriev I.V."/>
        </authorList>
    </citation>
    <scope>NUCLEOTIDE SEQUENCE [LARGE SCALE GENOMIC DNA]</scope>
    <source>
        <strain evidence="13">RSA 1356</strain>
    </source>
</reference>
<evidence type="ECO:0000259" key="11">
    <source>
        <dbReference type="Pfam" id="PF08704"/>
    </source>
</evidence>
<keyword evidence="4 12" id="KW-0489">Methyltransferase</keyword>
<evidence type="ECO:0000256" key="3">
    <source>
        <dbReference type="ARBA" id="ARBA00015963"/>
    </source>
</evidence>
<dbReference type="AlphaFoldDB" id="A0A4P9XMV5"/>
<dbReference type="Proteomes" id="UP000271241">
    <property type="component" value="Unassembled WGS sequence"/>
</dbReference>
<proteinExistence type="predicted"/>
<dbReference type="Pfam" id="PF08704">
    <property type="entry name" value="GCD14"/>
    <property type="match status" value="1"/>
</dbReference>
<dbReference type="PANTHER" id="PTHR12133:SF2">
    <property type="entry name" value="TRNA (ADENINE(58)-N(1))-METHYLTRANSFERASE CATALYTIC SUBUNIT TRMT61A"/>
    <property type="match status" value="1"/>
</dbReference>
<dbReference type="PROSITE" id="PS51620">
    <property type="entry name" value="SAM_TRM61"/>
    <property type="match status" value="1"/>
</dbReference>
<dbReference type="GO" id="GO:0160107">
    <property type="term" value="F:tRNA (adenine(58)-N1)-methyltransferase activity"/>
    <property type="evidence" value="ECO:0007669"/>
    <property type="project" value="UniProtKB-EC"/>
</dbReference>
<accession>A0A4P9XMV5</accession>
<dbReference type="Gene3D" id="3.10.330.20">
    <property type="match status" value="1"/>
</dbReference>
<evidence type="ECO:0000256" key="6">
    <source>
        <dbReference type="ARBA" id="ARBA00022691"/>
    </source>
</evidence>
<dbReference type="EMBL" id="KZ992744">
    <property type="protein sequence ID" value="RKP07253.1"/>
    <property type="molecule type" value="Genomic_DNA"/>
</dbReference>
<keyword evidence="13" id="KW-1185">Reference proteome</keyword>
<organism evidence="12 13">
    <name type="scientific">Thamnocephalis sphaerospora</name>
    <dbReference type="NCBI Taxonomy" id="78915"/>
    <lineage>
        <taxon>Eukaryota</taxon>
        <taxon>Fungi</taxon>
        <taxon>Fungi incertae sedis</taxon>
        <taxon>Zoopagomycota</taxon>
        <taxon>Zoopagomycotina</taxon>
        <taxon>Zoopagomycetes</taxon>
        <taxon>Zoopagales</taxon>
        <taxon>Sigmoideomycetaceae</taxon>
        <taxon>Thamnocephalis</taxon>
    </lineage>
</organism>
<dbReference type="EC" id="2.1.1.220" evidence="2"/>
<evidence type="ECO:0000256" key="9">
    <source>
        <dbReference type="ARBA" id="ARBA00033309"/>
    </source>
</evidence>
<protein>
    <recommendedName>
        <fullName evidence="3">tRNA (adenine(58)-N(1))-methyltransferase catalytic subunit TRM61</fullName>
        <ecNumber evidence="2">2.1.1.220</ecNumber>
    </recommendedName>
    <alternativeName>
        <fullName evidence="9">tRNA(m1A58)-methyltransferase subunit TRM61</fullName>
    </alternativeName>
</protein>
<evidence type="ECO:0000313" key="12">
    <source>
        <dbReference type="EMBL" id="RKP07253.1"/>
    </source>
</evidence>
<dbReference type="FunFam" id="3.40.50.150:FF:000247">
    <property type="entry name" value="tRNA (adenine(58)-N(1))-methyltransferase catalytic subunit TRM61"/>
    <property type="match status" value="1"/>
</dbReference>
<dbReference type="STRING" id="78915.A0A4P9XMV5"/>
<keyword evidence="8" id="KW-0539">Nucleus</keyword>
<dbReference type="GO" id="GO:0031515">
    <property type="term" value="C:tRNA (m1A) methyltransferase complex"/>
    <property type="evidence" value="ECO:0007669"/>
    <property type="project" value="InterPro"/>
</dbReference>